<comment type="caution">
    <text evidence="2">The sequence shown here is derived from an EMBL/GenBank/DDBJ whole genome shotgun (WGS) entry which is preliminary data.</text>
</comment>
<dbReference type="InterPro" id="IPR032675">
    <property type="entry name" value="LRR_dom_sf"/>
</dbReference>
<dbReference type="Pfam" id="PF24758">
    <property type="entry name" value="LRR_At5g56370"/>
    <property type="match status" value="1"/>
</dbReference>
<protein>
    <submittedName>
        <fullName evidence="2">F-box/LRR-repeat protein at3g03360</fullName>
    </submittedName>
</protein>
<dbReference type="OrthoDB" id="1304294at2759"/>
<dbReference type="InterPro" id="IPR055411">
    <property type="entry name" value="LRR_FXL15/At3g58940/PEG3-like"/>
</dbReference>
<dbReference type="CDD" id="cd22160">
    <property type="entry name" value="F-box_AtFBL13-like"/>
    <property type="match status" value="1"/>
</dbReference>
<dbReference type="InterPro" id="IPR053781">
    <property type="entry name" value="F-box_AtFBL13-like"/>
</dbReference>
<reference evidence="2" key="1">
    <citation type="submission" date="2020-07" db="EMBL/GenBank/DDBJ databases">
        <title>Ethylene signaling mediates host invasion by parasitic plants.</title>
        <authorList>
            <person name="Yoshida S."/>
        </authorList>
    </citation>
    <scope>NUCLEOTIDE SEQUENCE</scope>
    <source>
        <strain evidence="2">Okayama</strain>
    </source>
</reference>
<dbReference type="Gene3D" id="1.20.1280.50">
    <property type="match status" value="1"/>
</dbReference>
<feature type="domain" description="F-box/LRR-repeat protein 15/At3g58940/PEG3-like LRR" evidence="1">
    <location>
        <begin position="103"/>
        <end position="218"/>
    </location>
</feature>
<dbReference type="SUPFAM" id="SSF52047">
    <property type="entry name" value="RNI-like"/>
    <property type="match status" value="1"/>
</dbReference>
<dbReference type="PANTHER" id="PTHR31900">
    <property type="entry name" value="F-BOX/RNI SUPERFAMILY PROTEIN-RELATED"/>
    <property type="match status" value="1"/>
</dbReference>
<proteinExistence type="predicted"/>
<name>A0A830AZE4_9LAMI</name>
<gene>
    <name evidence="2" type="ORF">PHJA_000141100</name>
</gene>
<accession>A0A830AZE4</accession>
<dbReference type="InterPro" id="IPR050232">
    <property type="entry name" value="FBL13/AtMIF1-like"/>
</dbReference>
<dbReference type="PANTHER" id="PTHR31900:SF32">
    <property type="entry name" value="F-BOX_RNI_FBD-LIKE DOMAIN PROTEIN"/>
    <property type="match status" value="1"/>
</dbReference>
<dbReference type="SUPFAM" id="SSF81383">
    <property type="entry name" value="F-box domain"/>
    <property type="match status" value="1"/>
</dbReference>
<evidence type="ECO:0000313" key="2">
    <source>
        <dbReference type="EMBL" id="GFP79977.1"/>
    </source>
</evidence>
<evidence type="ECO:0000259" key="1">
    <source>
        <dbReference type="Pfam" id="PF24758"/>
    </source>
</evidence>
<organism evidence="2 3">
    <name type="scientific">Phtheirospermum japonicum</name>
    <dbReference type="NCBI Taxonomy" id="374723"/>
    <lineage>
        <taxon>Eukaryota</taxon>
        <taxon>Viridiplantae</taxon>
        <taxon>Streptophyta</taxon>
        <taxon>Embryophyta</taxon>
        <taxon>Tracheophyta</taxon>
        <taxon>Spermatophyta</taxon>
        <taxon>Magnoliopsida</taxon>
        <taxon>eudicotyledons</taxon>
        <taxon>Gunneridae</taxon>
        <taxon>Pentapetalae</taxon>
        <taxon>asterids</taxon>
        <taxon>lamiids</taxon>
        <taxon>Lamiales</taxon>
        <taxon>Orobanchaceae</taxon>
        <taxon>Orobanchaceae incertae sedis</taxon>
        <taxon>Phtheirospermum</taxon>
    </lineage>
</organism>
<dbReference type="Gene3D" id="3.80.10.10">
    <property type="entry name" value="Ribonuclease Inhibitor"/>
    <property type="match status" value="1"/>
</dbReference>
<dbReference type="InterPro" id="IPR036047">
    <property type="entry name" value="F-box-like_dom_sf"/>
</dbReference>
<sequence>MSPNKRVAEEMPIDRLSALPDSIIIRILSFLKVDESAITDVLSKRWRYLWTESPELEFVQGSLMGPDFVARVNRTLVTCSRRSQLDFFLVDFKYTKHFASDVSAWVQFVVSNKVKEVNLMLDTTEISDFYLLPQLMCSNSSLERLYLKGCAISPQRTIDWPSLTKLHIDGVKVQQHIIAKILSGCPVLSLIALTDCWGFNYLDIKSKDLYDIMICDRDYKGDGPLLEISAPYIRSLDVSLYPKGRKLRLTNIPSNVTATIDFIGSDIDFSSVMLMKNAEKLLGNIRHVKAVKLGANYVEVLSWMVIRYGYQFPQSTSRTSLTVYTDRDELGNVHGIVGLLESSPNIQELVIEGQDELGNVRPYNCAAAKGDLDRDLFHLKTVVIKNFVAPNLAGEPMLMLARILLKRAPLPEILSKSIIPSSLNDHAFKELYNFVAAAAAIMIRPFVIERLVKGYFFSFCYNHVKPGHIMVILGTSNSGTLDVSNYKG</sequence>
<evidence type="ECO:0000313" key="3">
    <source>
        <dbReference type="Proteomes" id="UP000653305"/>
    </source>
</evidence>
<keyword evidence="3" id="KW-1185">Reference proteome</keyword>
<dbReference type="AlphaFoldDB" id="A0A830AZE4"/>
<dbReference type="Proteomes" id="UP000653305">
    <property type="component" value="Unassembled WGS sequence"/>
</dbReference>
<dbReference type="EMBL" id="BMAC01000014">
    <property type="protein sequence ID" value="GFP79977.1"/>
    <property type="molecule type" value="Genomic_DNA"/>
</dbReference>